<dbReference type="Proteomes" id="UP000502823">
    <property type="component" value="Unassembled WGS sequence"/>
</dbReference>
<sequence length="156" mass="18378">MLLQVSVFVVPAFNLPLVIFSGFFLNLRDVPTWFKWLTDVSYFRYAFEGLVLSVYGYNRPNLKCSEIYCYFKSPLKFLQEFEMADRVYAYDVLALVIWVLVAQVSLFFALKSRIHQNQKSKDCRYGFKDFILDCKKMTDPAQTEDEGHSGEMHHWP</sequence>
<evidence type="ECO:0000313" key="7">
    <source>
        <dbReference type="EMBL" id="GFG35131.1"/>
    </source>
</evidence>
<dbReference type="EMBL" id="BLKM01000529">
    <property type="protein sequence ID" value="GFG35131.1"/>
    <property type="molecule type" value="Genomic_DNA"/>
</dbReference>
<dbReference type="InParanoid" id="A0A6L2PR85"/>
<dbReference type="Pfam" id="PF01061">
    <property type="entry name" value="ABC2_membrane"/>
    <property type="match status" value="1"/>
</dbReference>
<dbReference type="GO" id="GO:0016020">
    <property type="term" value="C:membrane"/>
    <property type="evidence" value="ECO:0007669"/>
    <property type="project" value="UniProtKB-SubCell"/>
</dbReference>
<comment type="subcellular location">
    <subcellularLocation>
        <location evidence="1">Membrane</location>
        <topology evidence="1">Multi-pass membrane protein</topology>
    </subcellularLocation>
</comment>
<accession>A0A6L2PR85</accession>
<comment type="caution">
    <text evidence="7">The sequence shown here is derived from an EMBL/GenBank/DDBJ whole genome shotgun (WGS) entry which is preliminary data.</text>
</comment>
<keyword evidence="3 5" id="KW-1133">Transmembrane helix</keyword>
<organism evidence="7 8">
    <name type="scientific">Coptotermes formosanus</name>
    <name type="common">Formosan subterranean termite</name>
    <dbReference type="NCBI Taxonomy" id="36987"/>
    <lineage>
        <taxon>Eukaryota</taxon>
        <taxon>Metazoa</taxon>
        <taxon>Ecdysozoa</taxon>
        <taxon>Arthropoda</taxon>
        <taxon>Hexapoda</taxon>
        <taxon>Insecta</taxon>
        <taxon>Pterygota</taxon>
        <taxon>Neoptera</taxon>
        <taxon>Polyneoptera</taxon>
        <taxon>Dictyoptera</taxon>
        <taxon>Blattodea</taxon>
        <taxon>Blattoidea</taxon>
        <taxon>Termitoidae</taxon>
        <taxon>Rhinotermitidae</taxon>
        <taxon>Coptotermes</taxon>
    </lineage>
</organism>
<keyword evidence="2 5" id="KW-0812">Transmembrane</keyword>
<evidence type="ECO:0000256" key="5">
    <source>
        <dbReference type="SAM" id="Phobius"/>
    </source>
</evidence>
<evidence type="ECO:0000313" key="8">
    <source>
        <dbReference type="Proteomes" id="UP000502823"/>
    </source>
</evidence>
<evidence type="ECO:0000259" key="6">
    <source>
        <dbReference type="Pfam" id="PF01061"/>
    </source>
</evidence>
<reference evidence="8" key="1">
    <citation type="submission" date="2020-01" db="EMBL/GenBank/DDBJ databases">
        <title>Draft genome sequence of the Termite Coptotermes fromosanus.</title>
        <authorList>
            <person name="Itakura S."/>
            <person name="Yosikawa Y."/>
            <person name="Umezawa K."/>
        </authorList>
    </citation>
    <scope>NUCLEOTIDE SEQUENCE [LARGE SCALE GENOMIC DNA]</scope>
</reference>
<keyword evidence="4 5" id="KW-0472">Membrane</keyword>
<keyword evidence="8" id="KW-1185">Reference proteome</keyword>
<gene>
    <name evidence="7" type="ORF">Cfor_09618</name>
</gene>
<evidence type="ECO:0000256" key="1">
    <source>
        <dbReference type="ARBA" id="ARBA00004141"/>
    </source>
</evidence>
<dbReference type="InterPro" id="IPR013525">
    <property type="entry name" value="ABC2_TM"/>
</dbReference>
<feature type="transmembrane region" description="Helical" evidence="5">
    <location>
        <begin position="87"/>
        <end position="110"/>
    </location>
</feature>
<feature type="domain" description="ABC-2 type transporter transmembrane" evidence="6">
    <location>
        <begin position="4"/>
        <end position="52"/>
    </location>
</feature>
<dbReference type="AlphaFoldDB" id="A0A6L2PR85"/>
<proteinExistence type="predicted"/>
<dbReference type="GO" id="GO:0140359">
    <property type="term" value="F:ABC-type transporter activity"/>
    <property type="evidence" value="ECO:0007669"/>
    <property type="project" value="InterPro"/>
</dbReference>
<protein>
    <recommendedName>
        <fullName evidence="6">ABC-2 type transporter transmembrane domain-containing protein</fullName>
    </recommendedName>
</protein>
<evidence type="ECO:0000256" key="2">
    <source>
        <dbReference type="ARBA" id="ARBA00022692"/>
    </source>
</evidence>
<feature type="transmembrane region" description="Helical" evidence="5">
    <location>
        <begin position="7"/>
        <end position="27"/>
    </location>
</feature>
<dbReference type="OrthoDB" id="66620at2759"/>
<evidence type="ECO:0000256" key="4">
    <source>
        <dbReference type="ARBA" id="ARBA00023136"/>
    </source>
</evidence>
<name>A0A6L2PR85_COPFO</name>
<evidence type="ECO:0000256" key="3">
    <source>
        <dbReference type="ARBA" id="ARBA00022989"/>
    </source>
</evidence>